<dbReference type="InterPro" id="IPR026881">
    <property type="entry name" value="WYL_dom"/>
</dbReference>
<dbReference type="GO" id="GO:0003677">
    <property type="term" value="F:DNA binding"/>
    <property type="evidence" value="ECO:0007669"/>
    <property type="project" value="UniProtKB-KW"/>
</dbReference>
<organism evidence="3 4">
    <name type="scientific">Caldalkalibacillus horti</name>
    <dbReference type="NCBI Taxonomy" id="77523"/>
    <lineage>
        <taxon>Bacteria</taxon>
        <taxon>Bacillati</taxon>
        <taxon>Bacillota</taxon>
        <taxon>Bacilli</taxon>
        <taxon>Bacillales</taxon>
        <taxon>Bacillaceae</taxon>
        <taxon>Caldalkalibacillus</taxon>
    </lineage>
</organism>
<reference evidence="3 4" key="1">
    <citation type="submission" date="2023-07" db="EMBL/GenBank/DDBJ databases">
        <title>Genomic Encyclopedia of Type Strains, Phase IV (KMG-IV): sequencing the most valuable type-strain genomes for metagenomic binning, comparative biology and taxonomic classification.</title>
        <authorList>
            <person name="Goeker M."/>
        </authorList>
    </citation>
    <scope>NUCLEOTIDE SEQUENCE [LARGE SCALE GENOMIC DNA]</scope>
    <source>
        <strain evidence="3 4">DSM 12751</strain>
    </source>
</reference>
<protein>
    <submittedName>
        <fullName evidence="3">DNA-binding transcriptional regulator YafY</fullName>
    </submittedName>
</protein>
<dbReference type="InterPro" id="IPR036388">
    <property type="entry name" value="WH-like_DNA-bd_sf"/>
</dbReference>
<dbReference type="Pfam" id="PF13280">
    <property type="entry name" value="WYL"/>
    <property type="match status" value="1"/>
</dbReference>
<keyword evidence="3" id="KW-0238">DNA-binding</keyword>
<dbReference type="InterPro" id="IPR013196">
    <property type="entry name" value="HTH_11"/>
</dbReference>
<name>A0ABT9VWX5_9BACI</name>
<dbReference type="PROSITE" id="PS52050">
    <property type="entry name" value="WYL"/>
    <property type="match status" value="1"/>
</dbReference>
<proteinExistence type="predicted"/>
<dbReference type="EMBL" id="JAUSTY010000004">
    <property type="protein sequence ID" value="MDQ0165317.1"/>
    <property type="molecule type" value="Genomic_DNA"/>
</dbReference>
<dbReference type="RefSeq" id="WP_307392267.1">
    <property type="nucleotide sequence ID" value="NZ_BAAADK010000045.1"/>
</dbReference>
<keyword evidence="4" id="KW-1185">Reference proteome</keyword>
<feature type="domain" description="WYL" evidence="2">
    <location>
        <begin position="139"/>
        <end position="205"/>
    </location>
</feature>
<comment type="caution">
    <text evidence="3">The sequence shown here is derived from an EMBL/GenBank/DDBJ whole genome shotgun (WGS) entry which is preliminary data.</text>
</comment>
<evidence type="ECO:0000313" key="3">
    <source>
        <dbReference type="EMBL" id="MDQ0165317.1"/>
    </source>
</evidence>
<dbReference type="SUPFAM" id="SSF46785">
    <property type="entry name" value="Winged helix' DNA-binding domain"/>
    <property type="match status" value="1"/>
</dbReference>
<evidence type="ECO:0000313" key="4">
    <source>
        <dbReference type="Proteomes" id="UP001235840"/>
    </source>
</evidence>
<accession>A0ABT9VWX5</accession>
<feature type="domain" description="Helix-turn-helix type 11" evidence="1">
    <location>
        <begin position="8"/>
        <end position="57"/>
    </location>
</feature>
<dbReference type="InterPro" id="IPR036390">
    <property type="entry name" value="WH_DNA-bd_sf"/>
</dbReference>
<dbReference type="PANTHER" id="PTHR34580:SF3">
    <property type="entry name" value="PROTEIN PAFB"/>
    <property type="match status" value="1"/>
</dbReference>
<dbReference type="InterPro" id="IPR028349">
    <property type="entry name" value="PafC-like"/>
</dbReference>
<dbReference type="PIRSF" id="PIRSF016838">
    <property type="entry name" value="PafC"/>
    <property type="match status" value="1"/>
</dbReference>
<dbReference type="PANTHER" id="PTHR34580">
    <property type="match status" value="1"/>
</dbReference>
<dbReference type="InterPro" id="IPR051534">
    <property type="entry name" value="CBASS_pafABC_assoc_protein"/>
</dbReference>
<evidence type="ECO:0000259" key="2">
    <source>
        <dbReference type="Pfam" id="PF13280"/>
    </source>
</evidence>
<evidence type="ECO:0000259" key="1">
    <source>
        <dbReference type="Pfam" id="PF08279"/>
    </source>
</evidence>
<dbReference type="Pfam" id="PF08279">
    <property type="entry name" value="HTH_11"/>
    <property type="match status" value="1"/>
</dbReference>
<dbReference type="Gene3D" id="1.10.10.10">
    <property type="entry name" value="Winged helix-like DNA-binding domain superfamily/Winged helix DNA-binding domain"/>
    <property type="match status" value="1"/>
</dbReference>
<dbReference type="Proteomes" id="UP001235840">
    <property type="component" value="Unassembled WGS sequence"/>
</dbReference>
<gene>
    <name evidence="3" type="ORF">J2S11_001217</name>
</gene>
<sequence length="323" mass="36896">MVKLDYLLSVLWILKTNPKTTAAQIAEQLEISVRTVYRYIDILCTSGVPIIAEPGHGGGFKLPESFVSLPLFFETMELKAIGHSALLARQAEYPYADSLDSALQKITHRLNDSQREELQRQSNGLQIVEQSRSLSLQSVLRQLEKSVLENATLFIHYAKSKRNIPIERKVDPYGLVFHLNKWYLVAYCHIRQQERVFRVDRISDLSYSGGTFDKPSIISIQDLFHCIHVKKEPKGNSVTVCLVGSEEILDQFCNHWFLQAHLSKRSDNKAEFALEDEAMKKYFPPLLLSFGKSVQVLKPSSLNEIMSTLAYDLAKFYEAPELR</sequence>